<name>A0A1J8QN18_9AGAM</name>
<feature type="compositionally biased region" description="Basic residues" evidence="1">
    <location>
        <begin position="225"/>
        <end position="235"/>
    </location>
</feature>
<organism evidence="2 3">
    <name type="scientific">Rhizopogon vesiculosus</name>
    <dbReference type="NCBI Taxonomy" id="180088"/>
    <lineage>
        <taxon>Eukaryota</taxon>
        <taxon>Fungi</taxon>
        <taxon>Dikarya</taxon>
        <taxon>Basidiomycota</taxon>
        <taxon>Agaricomycotina</taxon>
        <taxon>Agaricomycetes</taxon>
        <taxon>Agaricomycetidae</taxon>
        <taxon>Boletales</taxon>
        <taxon>Suillineae</taxon>
        <taxon>Rhizopogonaceae</taxon>
        <taxon>Rhizopogon</taxon>
    </lineage>
</organism>
<dbReference type="EMBL" id="LVVM01005376">
    <property type="protein sequence ID" value="OJA10802.1"/>
    <property type="molecule type" value="Genomic_DNA"/>
</dbReference>
<feature type="region of interest" description="Disordered" evidence="1">
    <location>
        <begin position="220"/>
        <end position="259"/>
    </location>
</feature>
<evidence type="ECO:0000313" key="2">
    <source>
        <dbReference type="EMBL" id="OJA10802.1"/>
    </source>
</evidence>
<proteinExistence type="predicted"/>
<feature type="non-terminal residue" evidence="2">
    <location>
        <position position="1"/>
    </location>
</feature>
<keyword evidence="3" id="KW-1185">Reference proteome</keyword>
<accession>A0A1J8QN18</accession>
<reference evidence="2 3" key="1">
    <citation type="submission" date="2016-03" db="EMBL/GenBank/DDBJ databases">
        <title>Comparative genomics of the ectomycorrhizal sister species Rhizopogon vinicolor and Rhizopogon vesiculosus (Basidiomycota: Boletales) reveals a divergence of the mating type B locus.</title>
        <authorList>
            <person name="Mujic A.B."/>
            <person name="Kuo A."/>
            <person name="Tritt A."/>
            <person name="Lipzen A."/>
            <person name="Chen C."/>
            <person name="Johnson J."/>
            <person name="Sharma A."/>
            <person name="Barry K."/>
            <person name="Grigoriev I.V."/>
            <person name="Spatafora J.W."/>
        </authorList>
    </citation>
    <scope>NUCLEOTIDE SEQUENCE [LARGE SCALE GENOMIC DNA]</scope>
    <source>
        <strain evidence="2 3">AM-OR11-056</strain>
    </source>
</reference>
<gene>
    <name evidence="2" type="ORF">AZE42_00302</name>
</gene>
<protein>
    <submittedName>
        <fullName evidence="2">Uncharacterized protein</fullName>
    </submittedName>
</protein>
<feature type="compositionally biased region" description="Low complexity" evidence="1">
    <location>
        <begin position="112"/>
        <end position="128"/>
    </location>
</feature>
<sequence>TAWSLFHHNHLPSSPLASTKRSRPISRPPKSMSSPLIFNYRRRSHSASSPSPSPVPKPLWRPASKRARSSHCNSPAITNSPSSQTRNIDFWRTGKRLRRDVSPSSMTYATGSSTPASTDSRSSGLSSSAPHTPLFATTPADFLLFPSRESHRETTSNKSRSKSTNPFDFRVAQSDFSDPDATRLRSDAFWELHRSIAENGEGFVKRMRDFEDSRSKSGIYNRARALQRRRAKQRHTPSVPVTRSVRRSSSSESDEEDVQIYSGELSGLPILRQKRASSLGLMDTENDEMRGASTSSLSECADHASIHTSISNDDTNDLSRHSFNTTFPSDALHSTSSSPAYKYSTYTTAFSSASGPSINSSFNALFPSSTDRNSIFWAPSSHSTPSSQEIPSLTSSTSRTEKAIAALSLAIANGAGGLDDYEAARDLDSSPAMADSQAGELWH</sequence>
<evidence type="ECO:0000313" key="3">
    <source>
        <dbReference type="Proteomes" id="UP000183567"/>
    </source>
</evidence>
<dbReference type="OrthoDB" id="2688840at2759"/>
<feature type="region of interest" description="Disordered" evidence="1">
    <location>
        <begin position="1"/>
        <end position="88"/>
    </location>
</feature>
<feature type="compositionally biased region" description="Low complexity" evidence="1">
    <location>
        <begin position="236"/>
        <end position="251"/>
    </location>
</feature>
<feature type="compositionally biased region" description="Polar residues" evidence="1">
    <location>
        <begin position="70"/>
        <end position="87"/>
    </location>
</feature>
<feature type="compositionally biased region" description="Low complexity" evidence="1">
    <location>
        <begin position="156"/>
        <end position="165"/>
    </location>
</feature>
<comment type="caution">
    <text evidence="2">The sequence shown here is derived from an EMBL/GenBank/DDBJ whole genome shotgun (WGS) entry which is preliminary data.</text>
</comment>
<feature type="region of interest" description="Disordered" evidence="1">
    <location>
        <begin position="149"/>
        <end position="174"/>
    </location>
</feature>
<dbReference type="AlphaFoldDB" id="A0A1J8QN18"/>
<evidence type="ECO:0000256" key="1">
    <source>
        <dbReference type="SAM" id="MobiDB-lite"/>
    </source>
</evidence>
<feature type="region of interest" description="Disordered" evidence="1">
    <location>
        <begin position="101"/>
        <end position="132"/>
    </location>
</feature>
<feature type="compositionally biased region" description="Polar residues" evidence="1">
    <location>
        <begin position="102"/>
        <end position="111"/>
    </location>
</feature>
<dbReference type="Proteomes" id="UP000183567">
    <property type="component" value="Unassembled WGS sequence"/>
</dbReference>